<name>A0A270BNN2_9PROT</name>
<dbReference type="Gene3D" id="3.40.50.1820">
    <property type="entry name" value="alpha/beta hydrolase"/>
    <property type="match status" value="1"/>
</dbReference>
<dbReference type="UniPathway" id="UPA00051">
    <property type="reaction ID" value="UER00074"/>
</dbReference>
<comment type="function">
    <text evidence="2">Transfers an acetyl group from acetyl-CoA to L-homoserine, forming acetyl-L-homoserine.</text>
</comment>
<accession>A0A270BNN2</accession>
<dbReference type="EMBL" id="NDFP01000004">
    <property type="protein sequence ID" value="PAL26647.1"/>
    <property type="molecule type" value="Genomic_DNA"/>
</dbReference>
<proteinExistence type="inferred from homology"/>
<evidence type="ECO:0000256" key="3">
    <source>
        <dbReference type="PIRSR" id="PIRSR000443-1"/>
    </source>
</evidence>
<feature type="active site" evidence="2 3">
    <location>
        <position position="330"/>
    </location>
</feature>
<dbReference type="PANTHER" id="PTHR32268:SF11">
    <property type="entry name" value="HOMOSERINE O-ACETYLTRANSFERASE"/>
    <property type="match status" value="1"/>
</dbReference>
<reference evidence="5 6" key="1">
    <citation type="submission" date="2017-04" db="EMBL/GenBank/DDBJ databases">
        <title>Kefir bacterial isolates.</title>
        <authorList>
            <person name="Kim Y."/>
            <person name="Blasche S."/>
            <person name="Patil K.R."/>
        </authorList>
    </citation>
    <scope>NUCLEOTIDE SEQUENCE [LARGE SCALE GENOMIC DNA]</scope>
    <source>
        <strain evidence="5 6">KR-2</strain>
    </source>
</reference>
<dbReference type="SUPFAM" id="SSF53474">
    <property type="entry name" value="alpha/beta-Hydrolases"/>
    <property type="match status" value="1"/>
</dbReference>
<protein>
    <recommendedName>
        <fullName evidence="2">Homoserine O-acetyltransferase</fullName>
        <shortName evidence="2">HAT</shortName>
        <ecNumber evidence="2">2.3.1.31</ecNumber>
    </recommendedName>
    <alternativeName>
        <fullName evidence="2">Homoserine transacetylase</fullName>
        <shortName evidence="2">HTA</shortName>
    </alternativeName>
</protein>
<keyword evidence="2" id="KW-0486">Methionine biosynthesis</keyword>
<dbReference type="GO" id="GO:0009086">
    <property type="term" value="P:methionine biosynthetic process"/>
    <property type="evidence" value="ECO:0007669"/>
    <property type="project" value="UniProtKB-UniRule"/>
</dbReference>
<keyword evidence="1 2" id="KW-0808">Transferase</keyword>
<evidence type="ECO:0000313" key="5">
    <source>
        <dbReference type="EMBL" id="PAL26647.1"/>
    </source>
</evidence>
<dbReference type="PANTHER" id="PTHR32268">
    <property type="entry name" value="HOMOSERINE O-ACETYLTRANSFERASE"/>
    <property type="match status" value="1"/>
</dbReference>
<dbReference type="PIRSF" id="PIRSF000443">
    <property type="entry name" value="Homoser_Ac_trans"/>
    <property type="match status" value="1"/>
</dbReference>
<keyword evidence="2" id="KW-0012">Acyltransferase</keyword>
<organism evidence="5 6">
    <name type="scientific">Acetobacter syzygii</name>
    <dbReference type="NCBI Taxonomy" id="146476"/>
    <lineage>
        <taxon>Bacteria</taxon>
        <taxon>Pseudomonadati</taxon>
        <taxon>Pseudomonadota</taxon>
        <taxon>Alphaproteobacteria</taxon>
        <taxon>Acetobacterales</taxon>
        <taxon>Acetobacteraceae</taxon>
        <taxon>Acetobacter</taxon>
    </lineage>
</organism>
<dbReference type="EC" id="2.3.1.31" evidence="2"/>
<comment type="caution">
    <text evidence="2">Lacks conserved residue(s) required for the propagation of feature annotation.</text>
</comment>
<comment type="subunit">
    <text evidence="2">Homodimer.</text>
</comment>
<feature type="binding site" evidence="2">
    <location>
        <position position="364"/>
    </location>
    <ligand>
        <name>substrate</name>
    </ligand>
</feature>
<dbReference type="HAMAP" id="MF_00296">
    <property type="entry name" value="MetX_acyltransf"/>
    <property type="match status" value="1"/>
</dbReference>
<comment type="similarity">
    <text evidence="2">Belongs to the AB hydrolase superfamily. MetX family.</text>
</comment>
<dbReference type="GO" id="GO:0004414">
    <property type="term" value="F:homoserine O-acetyltransferase activity"/>
    <property type="evidence" value="ECO:0007669"/>
    <property type="project" value="UniProtKB-UniRule"/>
</dbReference>
<sequence>MNSTAPLHIGNHPHVSFPEGVELDCGVTLAPVDIAYCTYGRLSPKKDNAILICHAFTGDQYVAETHPLTGKPGWWGRMVGPGKPIDTDRFFVICSNVLGGCMGSTGPRSLRTDGQGAPDELWGTAFPPITIRDMVRAQYKLVRSLGIDRLFAVVGGSMGGMQVLEWAVTYPQMMLAVMPIATAPFHSAQNIAFNEVGRQAIIADPDWRGGRYWEADVVPARGLAVARMMAHITYLSEEALTRKFGRRMRSGPAGGQGPEGPVSMFGDIFEVESYLRYQGSSFVRRFDANSYLSITRAMDWFDIAADHDGELTSAFVGTAVRFCVVSFSSDWLFPTSAARTLARALNRAAANVSFVEIETDKGHDAFLLDEPDFDRTVRGFLCGVAEHAGLS</sequence>
<dbReference type="GO" id="GO:0005737">
    <property type="term" value="C:cytoplasm"/>
    <property type="evidence" value="ECO:0007669"/>
    <property type="project" value="UniProtKB-SubCell"/>
</dbReference>
<evidence type="ECO:0000256" key="1">
    <source>
        <dbReference type="ARBA" id="ARBA00022679"/>
    </source>
</evidence>
<evidence type="ECO:0000259" key="4">
    <source>
        <dbReference type="Pfam" id="PF00561"/>
    </source>
</evidence>
<dbReference type="RefSeq" id="WP_095351264.1">
    <property type="nucleotide sequence ID" value="NZ_JABUNT010000009.1"/>
</dbReference>
<feature type="active site" description="Nucleophile" evidence="2 3">
    <location>
        <position position="157"/>
    </location>
</feature>
<evidence type="ECO:0000313" key="6">
    <source>
        <dbReference type="Proteomes" id="UP000216033"/>
    </source>
</evidence>
<dbReference type="AlphaFoldDB" id="A0A270BNN2"/>
<feature type="binding site" evidence="2">
    <location>
        <position position="227"/>
    </location>
    <ligand>
        <name>substrate</name>
    </ligand>
</feature>
<gene>
    <name evidence="2" type="primary">metXA</name>
    <name evidence="5" type="ORF">B9K05_05865</name>
</gene>
<evidence type="ECO:0000256" key="2">
    <source>
        <dbReference type="HAMAP-Rule" id="MF_00296"/>
    </source>
</evidence>
<dbReference type="Proteomes" id="UP000216033">
    <property type="component" value="Unassembled WGS sequence"/>
</dbReference>
<comment type="catalytic activity">
    <reaction evidence="2">
        <text>L-homoserine + acetyl-CoA = O-acetyl-L-homoserine + CoA</text>
        <dbReference type="Rhea" id="RHEA:13701"/>
        <dbReference type="ChEBI" id="CHEBI:57287"/>
        <dbReference type="ChEBI" id="CHEBI:57288"/>
        <dbReference type="ChEBI" id="CHEBI:57476"/>
        <dbReference type="ChEBI" id="CHEBI:57716"/>
        <dbReference type="EC" id="2.3.1.31"/>
    </reaction>
</comment>
<keyword evidence="2" id="KW-0963">Cytoplasm</keyword>
<dbReference type="STRING" id="1231343.Absy_009_139"/>
<dbReference type="NCBIfam" id="TIGR01392">
    <property type="entry name" value="homoserO_Ac_trn"/>
    <property type="match status" value="1"/>
</dbReference>
<feature type="domain" description="AB hydrolase-1" evidence="4">
    <location>
        <begin position="48"/>
        <end position="368"/>
    </location>
</feature>
<feature type="active site" evidence="2 3">
    <location>
        <position position="363"/>
    </location>
</feature>
<dbReference type="NCBIfam" id="NF001209">
    <property type="entry name" value="PRK00175.1"/>
    <property type="match status" value="1"/>
</dbReference>
<keyword evidence="2" id="KW-0028">Amino-acid biosynthesis</keyword>
<dbReference type="InterPro" id="IPR000073">
    <property type="entry name" value="AB_hydrolase_1"/>
</dbReference>
<dbReference type="InterPro" id="IPR008220">
    <property type="entry name" value="HAT_MetX-like"/>
</dbReference>
<keyword evidence="6" id="KW-1185">Reference proteome</keyword>
<comment type="pathway">
    <text evidence="2">Amino-acid biosynthesis; L-methionine biosynthesis via de novo pathway; O-acetyl-L-homoserine from L-homoserine: step 1/1.</text>
</comment>
<dbReference type="OrthoDB" id="9800754at2"/>
<comment type="subcellular location">
    <subcellularLocation>
        <location evidence="2">Cytoplasm</location>
    </subcellularLocation>
</comment>
<dbReference type="GO" id="GO:0009092">
    <property type="term" value="P:homoserine metabolic process"/>
    <property type="evidence" value="ECO:0007669"/>
    <property type="project" value="TreeGrafter"/>
</dbReference>
<comment type="caution">
    <text evidence="5">The sequence shown here is derived from an EMBL/GenBank/DDBJ whole genome shotgun (WGS) entry which is preliminary data.</text>
</comment>
<dbReference type="Pfam" id="PF00561">
    <property type="entry name" value="Abhydrolase_1"/>
    <property type="match status" value="1"/>
</dbReference>
<dbReference type="InterPro" id="IPR029058">
    <property type="entry name" value="AB_hydrolase_fold"/>
</dbReference>